<keyword evidence="1" id="KW-1185">Reference proteome</keyword>
<name>A0A914S757_PAREQ</name>
<sequence length="59" mass="6734">MLVLKRLGISGGTSAGVNLMVSLHLAATRRFMHTYRTADTRMVVTCYVRALMHLLRRMR</sequence>
<protein>
    <submittedName>
        <fullName evidence="2">Uncharacterized protein</fullName>
    </submittedName>
</protein>
<dbReference type="AlphaFoldDB" id="A0A914S757"/>
<evidence type="ECO:0000313" key="1">
    <source>
        <dbReference type="Proteomes" id="UP000887564"/>
    </source>
</evidence>
<reference evidence="2" key="1">
    <citation type="submission" date="2022-11" db="UniProtKB">
        <authorList>
            <consortium name="WormBaseParasite"/>
        </authorList>
    </citation>
    <scope>IDENTIFICATION</scope>
</reference>
<dbReference type="WBParaSite" id="PEQ_0001003601-mRNA-1">
    <property type="protein sequence ID" value="PEQ_0001003601-mRNA-1"/>
    <property type="gene ID" value="PEQ_0001003601"/>
</dbReference>
<evidence type="ECO:0000313" key="2">
    <source>
        <dbReference type="WBParaSite" id="PEQ_0001003601-mRNA-1"/>
    </source>
</evidence>
<proteinExistence type="predicted"/>
<accession>A0A914S757</accession>
<dbReference type="Proteomes" id="UP000887564">
    <property type="component" value="Unplaced"/>
</dbReference>
<organism evidence="1 2">
    <name type="scientific">Parascaris equorum</name>
    <name type="common">Equine roundworm</name>
    <dbReference type="NCBI Taxonomy" id="6256"/>
    <lineage>
        <taxon>Eukaryota</taxon>
        <taxon>Metazoa</taxon>
        <taxon>Ecdysozoa</taxon>
        <taxon>Nematoda</taxon>
        <taxon>Chromadorea</taxon>
        <taxon>Rhabditida</taxon>
        <taxon>Spirurina</taxon>
        <taxon>Ascaridomorpha</taxon>
        <taxon>Ascaridoidea</taxon>
        <taxon>Ascarididae</taxon>
        <taxon>Parascaris</taxon>
    </lineage>
</organism>